<gene>
    <name evidence="1" type="ORF">KL86DPRO_11913</name>
</gene>
<evidence type="ECO:0008006" key="2">
    <source>
        <dbReference type="Google" id="ProtNLM"/>
    </source>
</evidence>
<dbReference type="AlphaFoldDB" id="A0A212JP02"/>
<dbReference type="EMBL" id="FLUQ01000001">
    <property type="protein sequence ID" value="SBW01184.1"/>
    <property type="molecule type" value="Genomic_DNA"/>
</dbReference>
<reference evidence="1" key="1">
    <citation type="submission" date="2016-04" db="EMBL/GenBank/DDBJ databases">
        <authorList>
            <person name="Evans L.H."/>
            <person name="Alamgir A."/>
            <person name="Owens N."/>
            <person name="Weber N.D."/>
            <person name="Virtaneva K."/>
            <person name="Barbian K."/>
            <person name="Babar A."/>
            <person name="Rosenke K."/>
        </authorList>
    </citation>
    <scope>NUCLEOTIDE SEQUENCE</scope>
    <source>
        <strain evidence="1">86</strain>
    </source>
</reference>
<evidence type="ECO:0000313" key="1">
    <source>
        <dbReference type="EMBL" id="SBW01184.1"/>
    </source>
</evidence>
<sequence>MCRLNWRPRKCLGFKTPYEVFLEDANTQGLGVAL</sequence>
<organism evidence="1">
    <name type="scientific">uncultured delta proteobacterium</name>
    <dbReference type="NCBI Taxonomy" id="34034"/>
    <lineage>
        <taxon>Bacteria</taxon>
        <taxon>Deltaproteobacteria</taxon>
        <taxon>environmental samples</taxon>
    </lineage>
</organism>
<name>A0A212JP02_9DELT</name>
<proteinExistence type="predicted"/>
<accession>A0A212JP02</accession>
<protein>
    <recommendedName>
        <fullName evidence="2">Transposase</fullName>
    </recommendedName>
</protein>